<sequence>MACITVVIFTAEQQEKLLAVAAASDTNFQHLDDVIRISMDKAGYTLDSFNAKQYHYTFLYEKWQYSITKHLVLTSQIIGRLEEKGYRYKLTTVRSDSEQLVFVKS</sequence>
<name>H2XKC1_CIOIN</name>
<evidence type="ECO:0000313" key="1">
    <source>
        <dbReference type="Ensembl" id="ENSCINP00000030103.1"/>
    </source>
</evidence>
<dbReference type="Ensembl" id="ENSCINT00000034824.1">
    <property type="protein sequence ID" value="ENSCINP00000030103.1"/>
    <property type="gene ID" value="ENSCING00000022711.1"/>
</dbReference>
<dbReference type="EMBL" id="EAAA01001468">
    <property type="status" value="NOT_ANNOTATED_CDS"/>
    <property type="molecule type" value="Genomic_DNA"/>
</dbReference>
<reference evidence="1" key="3">
    <citation type="submission" date="2025-08" db="UniProtKB">
        <authorList>
            <consortium name="Ensembl"/>
        </authorList>
    </citation>
    <scope>IDENTIFICATION</scope>
</reference>
<evidence type="ECO:0000313" key="2">
    <source>
        <dbReference type="Proteomes" id="UP000008144"/>
    </source>
</evidence>
<dbReference type="AlphaFoldDB" id="H2XKC1"/>
<dbReference type="Proteomes" id="UP000008144">
    <property type="component" value="Chromosome 2"/>
</dbReference>
<protein>
    <submittedName>
        <fullName evidence="1">Uncharacterized protein</fullName>
    </submittedName>
</protein>
<reference evidence="1" key="2">
    <citation type="journal article" date="2008" name="Genome Biol.">
        <title>Improved genome assembly and evidence-based global gene model set for the chordate Ciona intestinalis: new insight into intron and operon populations.</title>
        <authorList>
            <person name="Satou Y."/>
            <person name="Mineta K."/>
            <person name="Ogasawara M."/>
            <person name="Sasakura Y."/>
            <person name="Shoguchi E."/>
            <person name="Ueno K."/>
            <person name="Yamada L."/>
            <person name="Matsumoto J."/>
            <person name="Wasserscheid J."/>
            <person name="Dewar K."/>
            <person name="Wiley G.B."/>
            <person name="Macmil S.L."/>
            <person name="Roe B.A."/>
            <person name="Zeller R.W."/>
            <person name="Hastings K.E."/>
            <person name="Lemaire P."/>
            <person name="Lindquist E."/>
            <person name="Endo T."/>
            <person name="Hotta K."/>
            <person name="Inaba K."/>
        </authorList>
    </citation>
    <scope>NUCLEOTIDE SEQUENCE [LARGE SCALE GENOMIC DNA]</scope>
    <source>
        <strain evidence="1">wild type</strain>
    </source>
</reference>
<reference evidence="2" key="1">
    <citation type="journal article" date="2002" name="Science">
        <title>The draft genome of Ciona intestinalis: insights into chordate and vertebrate origins.</title>
        <authorList>
            <person name="Dehal P."/>
            <person name="Satou Y."/>
            <person name="Campbell R.K."/>
            <person name="Chapman J."/>
            <person name="Degnan B."/>
            <person name="De Tomaso A."/>
            <person name="Davidson B."/>
            <person name="Di Gregorio A."/>
            <person name="Gelpke M."/>
            <person name="Goodstein D.M."/>
            <person name="Harafuji N."/>
            <person name="Hastings K.E."/>
            <person name="Ho I."/>
            <person name="Hotta K."/>
            <person name="Huang W."/>
            <person name="Kawashima T."/>
            <person name="Lemaire P."/>
            <person name="Martinez D."/>
            <person name="Meinertzhagen I.A."/>
            <person name="Necula S."/>
            <person name="Nonaka M."/>
            <person name="Putnam N."/>
            <person name="Rash S."/>
            <person name="Saiga H."/>
            <person name="Satake M."/>
            <person name="Terry A."/>
            <person name="Yamada L."/>
            <person name="Wang H.G."/>
            <person name="Awazu S."/>
            <person name="Azumi K."/>
            <person name="Boore J."/>
            <person name="Branno M."/>
            <person name="Chin-Bow S."/>
            <person name="DeSantis R."/>
            <person name="Doyle S."/>
            <person name="Francino P."/>
            <person name="Keys D.N."/>
            <person name="Haga S."/>
            <person name="Hayashi H."/>
            <person name="Hino K."/>
            <person name="Imai K.S."/>
            <person name="Inaba K."/>
            <person name="Kano S."/>
            <person name="Kobayashi K."/>
            <person name="Kobayashi M."/>
            <person name="Lee B.I."/>
            <person name="Makabe K.W."/>
            <person name="Manohar C."/>
            <person name="Matassi G."/>
            <person name="Medina M."/>
            <person name="Mochizuki Y."/>
            <person name="Mount S."/>
            <person name="Morishita T."/>
            <person name="Miura S."/>
            <person name="Nakayama A."/>
            <person name="Nishizaka S."/>
            <person name="Nomoto H."/>
            <person name="Ohta F."/>
            <person name="Oishi K."/>
            <person name="Rigoutsos I."/>
            <person name="Sano M."/>
            <person name="Sasaki A."/>
            <person name="Sasakura Y."/>
            <person name="Shoguchi E."/>
            <person name="Shin-i T."/>
            <person name="Spagnuolo A."/>
            <person name="Stainier D."/>
            <person name="Suzuki M.M."/>
            <person name="Tassy O."/>
            <person name="Takatori N."/>
            <person name="Tokuoka M."/>
            <person name="Yagi K."/>
            <person name="Yoshizaki F."/>
            <person name="Wada S."/>
            <person name="Zhang C."/>
            <person name="Hyatt P.D."/>
            <person name="Larimer F."/>
            <person name="Detter C."/>
            <person name="Doggett N."/>
            <person name="Glavina T."/>
            <person name="Hawkins T."/>
            <person name="Richardson P."/>
            <person name="Lucas S."/>
            <person name="Kohara Y."/>
            <person name="Levine M."/>
            <person name="Satoh N."/>
            <person name="Rokhsar D.S."/>
        </authorList>
    </citation>
    <scope>NUCLEOTIDE SEQUENCE [LARGE SCALE GENOMIC DNA]</scope>
</reference>
<keyword evidence="2" id="KW-1185">Reference proteome</keyword>
<organism evidence="1 2">
    <name type="scientific">Ciona intestinalis</name>
    <name type="common">Transparent sea squirt</name>
    <name type="synonym">Ascidia intestinalis</name>
    <dbReference type="NCBI Taxonomy" id="7719"/>
    <lineage>
        <taxon>Eukaryota</taxon>
        <taxon>Metazoa</taxon>
        <taxon>Chordata</taxon>
        <taxon>Tunicata</taxon>
        <taxon>Ascidiacea</taxon>
        <taxon>Phlebobranchia</taxon>
        <taxon>Cionidae</taxon>
        <taxon>Ciona</taxon>
    </lineage>
</organism>
<reference evidence="1" key="4">
    <citation type="submission" date="2025-09" db="UniProtKB">
        <authorList>
            <consortium name="Ensembl"/>
        </authorList>
    </citation>
    <scope>IDENTIFICATION</scope>
</reference>
<accession>H2XKC1</accession>
<dbReference type="HOGENOM" id="CLU_2235608_0_0_1"/>
<proteinExistence type="predicted"/>
<dbReference type="InParanoid" id="H2XKC1"/>